<evidence type="ECO:0000313" key="1">
    <source>
        <dbReference type="EMBL" id="PAV18555.1"/>
    </source>
</evidence>
<sequence>MISPFLAFLAANYAQFKHVANDIGRRGAKIQLLSQFWALSQDEKERFALMSEDTESHPILIEALEEINQYGGADEESLMQIVNENAVGVIVRSDFSDEESWLSFVETLLAAEKDLTTPTPNTHEGEIVQGEGGIPIVSNDEGDAPESLFALFSPPLGSPLRTRLTNISNLNALRLLNDADARRIPYPQVPQRSNTQSQPVHRLTSLHGFVESYIGPFIWVYDSRSNVDKAVRVVSHCVEGVGSATGDSWRARVSFVPELQLNLINGMRIDFGGLDKWDPSERQRNFADADQF</sequence>
<dbReference type="OrthoDB" id="204784at2759"/>
<organism evidence="1 2">
    <name type="scientific">Pyrrhoderma noxium</name>
    <dbReference type="NCBI Taxonomy" id="2282107"/>
    <lineage>
        <taxon>Eukaryota</taxon>
        <taxon>Fungi</taxon>
        <taxon>Dikarya</taxon>
        <taxon>Basidiomycota</taxon>
        <taxon>Agaricomycotina</taxon>
        <taxon>Agaricomycetes</taxon>
        <taxon>Hymenochaetales</taxon>
        <taxon>Hymenochaetaceae</taxon>
        <taxon>Pyrrhoderma</taxon>
    </lineage>
</organism>
<comment type="caution">
    <text evidence="1">The sequence shown here is derived from an EMBL/GenBank/DDBJ whole genome shotgun (WGS) entry which is preliminary data.</text>
</comment>
<dbReference type="STRING" id="2282107.A0A286UGG0"/>
<protein>
    <submittedName>
        <fullName evidence="1">Uncharacterized protein</fullName>
    </submittedName>
</protein>
<name>A0A286UGG0_9AGAM</name>
<dbReference type="AlphaFoldDB" id="A0A286UGG0"/>
<dbReference type="InParanoid" id="A0A286UGG0"/>
<keyword evidence="2" id="KW-1185">Reference proteome</keyword>
<dbReference type="Proteomes" id="UP000217199">
    <property type="component" value="Unassembled WGS sequence"/>
</dbReference>
<dbReference type="EMBL" id="NBII01000005">
    <property type="protein sequence ID" value="PAV18555.1"/>
    <property type="molecule type" value="Genomic_DNA"/>
</dbReference>
<evidence type="ECO:0000313" key="2">
    <source>
        <dbReference type="Proteomes" id="UP000217199"/>
    </source>
</evidence>
<gene>
    <name evidence="1" type="ORF">PNOK_0539700</name>
</gene>
<accession>A0A286UGG0</accession>
<proteinExistence type="predicted"/>
<reference evidence="1 2" key="1">
    <citation type="journal article" date="2017" name="Mol. Ecol.">
        <title>Comparative and population genomic landscape of Phellinus noxius: A hypervariable fungus causing root rot in trees.</title>
        <authorList>
            <person name="Chung C.L."/>
            <person name="Lee T.J."/>
            <person name="Akiba M."/>
            <person name="Lee H.H."/>
            <person name="Kuo T.H."/>
            <person name="Liu D."/>
            <person name="Ke H.M."/>
            <person name="Yokoi T."/>
            <person name="Roa M.B."/>
            <person name="Lu M.J."/>
            <person name="Chang Y.Y."/>
            <person name="Ann P.J."/>
            <person name="Tsai J.N."/>
            <person name="Chen C.Y."/>
            <person name="Tzean S.S."/>
            <person name="Ota Y."/>
            <person name="Hattori T."/>
            <person name="Sahashi N."/>
            <person name="Liou R.F."/>
            <person name="Kikuchi T."/>
            <person name="Tsai I.J."/>
        </authorList>
    </citation>
    <scope>NUCLEOTIDE SEQUENCE [LARGE SCALE GENOMIC DNA]</scope>
    <source>
        <strain evidence="1 2">FFPRI411160</strain>
    </source>
</reference>